<evidence type="ECO:0000313" key="10">
    <source>
        <dbReference type="Proteomes" id="UP000028058"/>
    </source>
</evidence>
<feature type="domain" description="OmpR/PhoB-type" evidence="8">
    <location>
        <begin position="1"/>
        <end position="90"/>
    </location>
</feature>
<evidence type="ECO:0000313" key="9">
    <source>
        <dbReference type="EMBL" id="RKM95954.1"/>
    </source>
</evidence>
<gene>
    <name evidence="9" type="ORF">SFRA_013175</name>
</gene>
<evidence type="ECO:0000256" key="6">
    <source>
        <dbReference type="PROSITE-ProRule" id="PRU01091"/>
    </source>
</evidence>
<dbReference type="PANTHER" id="PTHR35807:SF1">
    <property type="entry name" value="TRANSCRIPTIONAL REGULATOR REDD"/>
    <property type="match status" value="1"/>
</dbReference>
<keyword evidence="10" id="KW-1185">Reference proteome</keyword>
<organism evidence="9 10">
    <name type="scientific">Streptomyces xinghaiensis</name>
    <dbReference type="NCBI Taxonomy" id="1038928"/>
    <lineage>
        <taxon>Bacteria</taxon>
        <taxon>Bacillati</taxon>
        <taxon>Actinomycetota</taxon>
        <taxon>Actinomycetes</taxon>
        <taxon>Kitasatosporales</taxon>
        <taxon>Streptomycetaceae</taxon>
        <taxon>Streptomyces</taxon>
    </lineage>
</organism>
<reference evidence="9 10" key="1">
    <citation type="journal article" date="2014" name="Genome Announc.">
        <title>Draft Genome Sequence of Streptomyces fradiae ATCC 19609, a Strain Highly Sensitive to Antibiotics.</title>
        <authorList>
            <person name="Bekker O.B."/>
            <person name="Klimina K.M."/>
            <person name="Vatlin A.A."/>
            <person name="Zakharevich N.V."/>
            <person name="Kasianov A.S."/>
            <person name="Danilenko V.N."/>
        </authorList>
    </citation>
    <scope>NUCLEOTIDE SEQUENCE [LARGE SCALE GENOMIC DNA]</scope>
    <source>
        <strain evidence="9 10">ATCC 19609</strain>
    </source>
</reference>
<feature type="DNA-binding region" description="OmpR/PhoB-type" evidence="6">
    <location>
        <begin position="1"/>
        <end position="90"/>
    </location>
</feature>
<accession>A0A3R7J4L4</accession>
<dbReference type="RefSeq" id="WP_050363916.1">
    <property type="nucleotide sequence ID" value="NZ_CP134822.1"/>
</dbReference>
<keyword evidence="5" id="KW-0804">Transcription</keyword>
<dbReference type="GO" id="GO:0003677">
    <property type="term" value="F:DNA binding"/>
    <property type="evidence" value="ECO:0007669"/>
    <property type="project" value="UniProtKB-UniRule"/>
</dbReference>
<dbReference type="InterPro" id="IPR051677">
    <property type="entry name" value="AfsR-DnrI-RedD_regulator"/>
</dbReference>
<dbReference type="SUPFAM" id="SSF52540">
    <property type="entry name" value="P-loop containing nucleoside triphosphate hydrolases"/>
    <property type="match status" value="1"/>
</dbReference>
<evidence type="ECO:0000259" key="8">
    <source>
        <dbReference type="PROSITE" id="PS51755"/>
    </source>
</evidence>
<dbReference type="Gene3D" id="3.40.50.300">
    <property type="entry name" value="P-loop containing nucleotide triphosphate hydrolases"/>
    <property type="match status" value="1"/>
</dbReference>
<dbReference type="Proteomes" id="UP000028058">
    <property type="component" value="Unassembled WGS sequence"/>
</dbReference>
<dbReference type="InterPro" id="IPR005158">
    <property type="entry name" value="BTAD"/>
</dbReference>
<dbReference type="SMART" id="SM01043">
    <property type="entry name" value="BTAD"/>
    <property type="match status" value="1"/>
</dbReference>
<evidence type="ECO:0000256" key="2">
    <source>
        <dbReference type="ARBA" id="ARBA00023012"/>
    </source>
</evidence>
<dbReference type="OrthoDB" id="5521887at2"/>
<dbReference type="InterPro" id="IPR016032">
    <property type="entry name" value="Sig_transdc_resp-reg_C-effctor"/>
</dbReference>
<name>A0A3R7J4L4_9ACTN</name>
<dbReference type="CDD" id="cd15831">
    <property type="entry name" value="BTAD"/>
    <property type="match status" value="1"/>
</dbReference>
<dbReference type="SUPFAM" id="SSF48452">
    <property type="entry name" value="TPR-like"/>
    <property type="match status" value="1"/>
</dbReference>
<dbReference type="PRINTS" id="PR00364">
    <property type="entry name" value="DISEASERSIST"/>
</dbReference>
<keyword evidence="3" id="KW-0805">Transcription regulation</keyword>
<sequence>MEFRVLGPVEARLGDARIPLTGSKINTVLAVLLLARGRVVSNERLSRALWGWEPPATLNAQIYTYISRLRKHLGDAVTLTRQQPGYALDSRDAKIDAVEYERLDRLGRQALATRDYGRAATLLHRALELWNGMPLANTTAFLAEAEVPQWEEAWATTLESRIEADLALGGHTELIPELTRLVATYPLRERLRVHLMTALFRSSRQADALAVYRSCVAVLREELGVEAGPELRHVHQQILSGALPDRPPGPVALSAGAAAEEPRESTPAMLPADSTDFTGRLEPLAEVLNELCGAPPRPGRARHHLVLITGMPGIGKSALAVHAAHALRGDFPHGQLYADLTGPNGAAKEPAEVLQVFLRALGVPQHAIPPGLDGRVQVYRRLLDERRVLVVLDNVADEAQVRPLVPSGARCRTIITGHTPLSSLEGVELVPLGPLTRGEGQDLLAKLVGPERLAAEPEAAAALVELCERLPLALRICGCRLAARPEWRLTHLLDRMRPERHRLDELRHGGLDVRARLSAGYAALRPAARATLGRLAPLPEQYTAAQAAAALGSDERQSADLLEELVDARLLALDGICDDHQFSYRFNPLVRLFAREQAGSPTAGTGRH</sequence>
<dbReference type="PANTHER" id="PTHR35807">
    <property type="entry name" value="TRANSCRIPTIONAL REGULATOR REDD-RELATED"/>
    <property type="match status" value="1"/>
</dbReference>
<dbReference type="Pfam" id="PF00486">
    <property type="entry name" value="Trans_reg_C"/>
    <property type="match status" value="1"/>
</dbReference>
<evidence type="ECO:0000256" key="3">
    <source>
        <dbReference type="ARBA" id="ARBA00023015"/>
    </source>
</evidence>
<dbReference type="InterPro" id="IPR011990">
    <property type="entry name" value="TPR-like_helical_dom_sf"/>
</dbReference>
<dbReference type="Gene3D" id="1.25.40.10">
    <property type="entry name" value="Tetratricopeptide repeat domain"/>
    <property type="match status" value="1"/>
</dbReference>
<dbReference type="GO" id="GO:0043531">
    <property type="term" value="F:ADP binding"/>
    <property type="evidence" value="ECO:0007669"/>
    <property type="project" value="InterPro"/>
</dbReference>
<dbReference type="Pfam" id="PF03704">
    <property type="entry name" value="BTAD"/>
    <property type="match status" value="1"/>
</dbReference>
<feature type="region of interest" description="Disordered" evidence="7">
    <location>
        <begin position="243"/>
        <end position="270"/>
    </location>
</feature>
<evidence type="ECO:0000256" key="7">
    <source>
        <dbReference type="SAM" id="MobiDB-lite"/>
    </source>
</evidence>
<dbReference type="InterPro" id="IPR027417">
    <property type="entry name" value="P-loop_NTPase"/>
</dbReference>
<protein>
    <submittedName>
        <fullName evidence="9">AfsR/SARP family transcriptional regulator</fullName>
    </submittedName>
</protein>
<dbReference type="PROSITE" id="PS51755">
    <property type="entry name" value="OMPR_PHOB"/>
    <property type="match status" value="1"/>
</dbReference>
<comment type="similarity">
    <text evidence="1">Belongs to the AfsR/DnrI/RedD regulatory family.</text>
</comment>
<keyword evidence="2" id="KW-0902">Two-component regulatory system</keyword>
<dbReference type="InterPro" id="IPR001867">
    <property type="entry name" value="OmpR/PhoB-type_DNA-bd"/>
</dbReference>
<evidence type="ECO:0000256" key="1">
    <source>
        <dbReference type="ARBA" id="ARBA00005820"/>
    </source>
</evidence>
<dbReference type="SUPFAM" id="SSF46894">
    <property type="entry name" value="C-terminal effector domain of the bipartite response regulators"/>
    <property type="match status" value="1"/>
</dbReference>
<proteinExistence type="inferred from homology"/>
<dbReference type="EMBL" id="JNAD02000005">
    <property type="protein sequence ID" value="RKM95954.1"/>
    <property type="molecule type" value="Genomic_DNA"/>
</dbReference>
<evidence type="ECO:0000256" key="5">
    <source>
        <dbReference type="ARBA" id="ARBA00023163"/>
    </source>
</evidence>
<evidence type="ECO:0000256" key="4">
    <source>
        <dbReference type="ARBA" id="ARBA00023125"/>
    </source>
</evidence>
<dbReference type="AlphaFoldDB" id="A0A3R7J4L4"/>
<dbReference type="GO" id="GO:0006355">
    <property type="term" value="P:regulation of DNA-templated transcription"/>
    <property type="evidence" value="ECO:0007669"/>
    <property type="project" value="InterPro"/>
</dbReference>
<comment type="caution">
    <text evidence="9">The sequence shown here is derived from an EMBL/GenBank/DDBJ whole genome shotgun (WGS) entry which is preliminary data.</text>
</comment>
<dbReference type="GO" id="GO:0000160">
    <property type="term" value="P:phosphorelay signal transduction system"/>
    <property type="evidence" value="ECO:0007669"/>
    <property type="project" value="UniProtKB-KW"/>
</dbReference>
<dbReference type="SMART" id="SM00862">
    <property type="entry name" value="Trans_reg_C"/>
    <property type="match status" value="1"/>
</dbReference>
<dbReference type="Gene3D" id="1.10.10.10">
    <property type="entry name" value="Winged helix-like DNA-binding domain superfamily/Winged helix DNA-binding domain"/>
    <property type="match status" value="1"/>
</dbReference>
<dbReference type="InterPro" id="IPR036388">
    <property type="entry name" value="WH-like_DNA-bd_sf"/>
</dbReference>
<keyword evidence="4 6" id="KW-0238">DNA-binding</keyword>